<evidence type="ECO:0000256" key="4">
    <source>
        <dbReference type="ARBA" id="ARBA00023125"/>
    </source>
</evidence>
<dbReference type="GO" id="GO:0008270">
    <property type="term" value="F:zinc ion binding"/>
    <property type="evidence" value="ECO:0007669"/>
    <property type="project" value="InterPro"/>
</dbReference>
<evidence type="ECO:0000256" key="1">
    <source>
        <dbReference type="ARBA" id="ARBA00022723"/>
    </source>
</evidence>
<gene>
    <name evidence="8" type="ORF">PENANT_c031G07116</name>
</gene>
<dbReference type="Proteomes" id="UP000191672">
    <property type="component" value="Unassembled WGS sequence"/>
</dbReference>
<keyword evidence="4" id="KW-0238">DNA-binding</keyword>
<evidence type="ECO:0000256" key="6">
    <source>
        <dbReference type="ARBA" id="ARBA00023242"/>
    </source>
</evidence>
<keyword evidence="3" id="KW-0805">Transcription regulation</keyword>
<dbReference type="EMBL" id="MDYN01000031">
    <property type="protein sequence ID" value="OQD80874.1"/>
    <property type="molecule type" value="Genomic_DNA"/>
</dbReference>
<dbReference type="InterPro" id="IPR052360">
    <property type="entry name" value="Transcr_Regulatory_Proteins"/>
</dbReference>
<dbReference type="Pfam" id="PF00172">
    <property type="entry name" value="Zn_clus"/>
    <property type="match status" value="1"/>
</dbReference>
<name>A0A1V6PV03_9EURO</name>
<dbReference type="PANTHER" id="PTHR36206:SF13">
    <property type="entry name" value="TRANSCRIPTIONAL REGULATORY PROTEIN MOC3"/>
    <property type="match status" value="1"/>
</dbReference>
<keyword evidence="9" id="KW-1185">Reference proteome</keyword>
<keyword evidence="2" id="KW-0862">Zinc</keyword>
<dbReference type="GO" id="GO:0003677">
    <property type="term" value="F:DNA binding"/>
    <property type="evidence" value="ECO:0007669"/>
    <property type="project" value="UniProtKB-KW"/>
</dbReference>
<evidence type="ECO:0000256" key="5">
    <source>
        <dbReference type="ARBA" id="ARBA00023163"/>
    </source>
</evidence>
<dbReference type="GO" id="GO:0000981">
    <property type="term" value="F:DNA-binding transcription factor activity, RNA polymerase II-specific"/>
    <property type="evidence" value="ECO:0007669"/>
    <property type="project" value="InterPro"/>
</dbReference>
<dbReference type="PROSITE" id="PS50048">
    <property type="entry name" value="ZN2_CY6_FUNGAL_2"/>
    <property type="match status" value="1"/>
</dbReference>
<protein>
    <recommendedName>
        <fullName evidence="7">Zn(2)-C6 fungal-type domain-containing protein</fullName>
    </recommendedName>
</protein>
<dbReference type="InterPro" id="IPR001138">
    <property type="entry name" value="Zn2Cys6_DnaBD"/>
</dbReference>
<evidence type="ECO:0000313" key="9">
    <source>
        <dbReference type="Proteomes" id="UP000191672"/>
    </source>
</evidence>
<sequence length="493" mass="55764">MPGVPSSRACESCRKQKKKCDEVKPTCSRCTRLKVPCIGNGVKRYKFQEPTISISNQQRYPANSMIVASLIEPSQASLSGEERTYLNFFRQNTSKQVASYFSRAFWDHLVHQVGESQPAVRHAAIGVGAMHWNNDIRKLGRENQSLPLQQCSKAYGHLRQTLSSGLSSSAEVETVLCSCIVLGALSMIQGDARATSYHLGSGWRLLDQWQSVGLRNSALGTRLLQAFTQNKLRWFSLRDGDMYANLTLPEVMASRVPIVESIVDTEQTAGFVVGIGWLALQIRSRPEDGDSTKRVGVAVTLLKKLQSWKMLLVESCKHGDVARAERMISFLDIWCRVLFIRISMDDKLEDGETRYDECLPLFQQTIQLAGKLLLDPRPDIWMGIVTPLVFCALKCRDWDTRHVALKLLKIVPYSKGKWSMANTAFVIERMIQVESEGFTQEDIIPETSRIDSIRVEFLLGNPKICIHYRCSNSNNEGKVYTEHQDWESVVMQY</sequence>
<dbReference type="Pfam" id="PF11951">
    <property type="entry name" value="Fungal_trans_2"/>
    <property type="match status" value="1"/>
</dbReference>
<keyword evidence="5" id="KW-0804">Transcription</keyword>
<keyword evidence="6" id="KW-0539">Nucleus</keyword>
<dbReference type="AlphaFoldDB" id="A0A1V6PV03"/>
<evidence type="ECO:0000256" key="3">
    <source>
        <dbReference type="ARBA" id="ARBA00023015"/>
    </source>
</evidence>
<dbReference type="InterPro" id="IPR036864">
    <property type="entry name" value="Zn2-C6_fun-type_DNA-bd_sf"/>
</dbReference>
<comment type="caution">
    <text evidence="8">The sequence shown here is derived from an EMBL/GenBank/DDBJ whole genome shotgun (WGS) entry which is preliminary data.</text>
</comment>
<organism evidence="8 9">
    <name type="scientific">Penicillium antarcticum</name>
    <dbReference type="NCBI Taxonomy" id="416450"/>
    <lineage>
        <taxon>Eukaryota</taxon>
        <taxon>Fungi</taxon>
        <taxon>Dikarya</taxon>
        <taxon>Ascomycota</taxon>
        <taxon>Pezizomycotina</taxon>
        <taxon>Eurotiomycetes</taxon>
        <taxon>Eurotiomycetidae</taxon>
        <taxon>Eurotiales</taxon>
        <taxon>Aspergillaceae</taxon>
        <taxon>Penicillium</taxon>
    </lineage>
</organism>
<evidence type="ECO:0000256" key="2">
    <source>
        <dbReference type="ARBA" id="ARBA00022833"/>
    </source>
</evidence>
<reference evidence="9" key="1">
    <citation type="journal article" date="2017" name="Nat. Microbiol.">
        <title>Global analysis of biosynthetic gene clusters reveals vast potential of secondary metabolite production in Penicillium species.</title>
        <authorList>
            <person name="Nielsen J.C."/>
            <person name="Grijseels S."/>
            <person name="Prigent S."/>
            <person name="Ji B."/>
            <person name="Dainat J."/>
            <person name="Nielsen K.F."/>
            <person name="Frisvad J.C."/>
            <person name="Workman M."/>
            <person name="Nielsen J."/>
        </authorList>
    </citation>
    <scope>NUCLEOTIDE SEQUENCE [LARGE SCALE GENOMIC DNA]</scope>
    <source>
        <strain evidence="9">IBT 31811</strain>
    </source>
</reference>
<dbReference type="STRING" id="416450.A0A1V6PV03"/>
<keyword evidence="1" id="KW-0479">Metal-binding</keyword>
<proteinExistence type="predicted"/>
<feature type="domain" description="Zn(2)-C6 fungal-type" evidence="7">
    <location>
        <begin position="9"/>
        <end position="37"/>
    </location>
</feature>
<dbReference type="PANTHER" id="PTHR36206">
    <property type="entry name" value="ASPERCRYPTIN BIOSYNTHESIS CLUSTER-SPECIFIC TRANSCRIPTION REGULATOR ATNN-RELATED"/>
    <property type="match status" value="1"/>
</dbReference>
<dbReference type="Gene3D" id="4.10.240.10">
    <property type="entry name" value="Zn(2)-C6 fungal-type DNA-binding domain"/>
    <property type="match status" value="1"/>
</dbReference>
<evidence type="ECO:0000259" key="7">
    <source>
        <dbReference type="PROSITE" id="PS50048"/>
    </source>
</evidence>
<accession>A0A1V6PV03</accession>
<dbReference type="SMART" id="SM00066">
    <property type="entry name" value="GAL4"/>
    <property type="match status" value="1"/>
</dbReference>
<dbReference type="PROSITE" id="PS00463">
    <property type="entry name" value="ZN2_CY6_FUNGAL_1"/>
    <property type="match status" value="1"/>
</dbReference>
<dbReference type="CDD" id="cd00067">
    <property type="entry name" value="GAL4"/>
    <property type="match status" value="1"/>
</dbReference>
<dbReference type="InterPro" id="IPR021858">
    <property type="entry name" value="Fun_TF"/>
</dbReference>
<evidence type="ECO:0000313" key="8">
    <source>
        <dbReference type="EMBL" id="OQD80874.1"/>
    </source>
</evidence>
<dbReference type="SUPFAM" id="SSF57701">
    <property type="entry name" value="Zn2/Cys6 DNA-binding domain"/>
    <property type="match status" value="1"/>
</dbReference>